<dbReference type="AlphaFoldDB" id="A0A0F9CGA6"/>
<protein>
    <recommendedName>
        <fullName evidence="2">4Fe-4S ferredoxin-type domain-containing protein</fullName>
    </recommendedName>
</protein>
<feature type="non-terminal residue" evidence="1">
    <location>
        <position position="1"/>
    </location>
</feature>
<comment type="caution">
    <text evidence="1">The sequence shown here is derived from an EMBL/GenBank/DDBJ whole genome shotgun (WGS) entry which is preliminary data.</text>
</comment>
<evidence type="ECO:0008006" key="2">
    <source>
        <dbReference type="Google" id="ProtNLM"/>
    </source>
</evidence>
<dbReference type="SUPFAM" id="SSF54862">
    <property type="entry name" value="4Fe-4S ferredoxins"/>
    <property type="match status" value="1"/>
</dbReference>
<dbReference type="EMBL" id="LAZR01036200">
    <property type="protein sequence ID" value="KKL25477.1"/>
    <property type="molecule type" value="Genomic_DNA"/>
</dbReference>
<name>A0A0F9CGA6_9ZZZZ</name>
<dbReference type="InterPro" id="IPR017900">
    <property type="entry name" value="4Fe4S_Fe_S_CS"/>
</dbReference>
<evidence type="ECO:0000313" key="1">
    <source>
        <dbReference type="EMBL" id="KKL25477.1"/>
    </source>
</evidence>
<reference evidence="1" key="1">
    <citation type="journal article" date="2015" name="Nature">
        <title>Complex archaea that bridge the gap between prokaryotes and eukaryotes.</title>
        <authorList>
            <person name="Spang A."/>
            <person name="Saw J.H."/>
            <person name="Jorgensen S.L."/>
            <person name="Zaremba-Niedzwiedzka K."/>
            <person name="Martijn J."/>
            <person name="Lind A.E."/>
            <person name="van Eijk R."/>
            <person name="Schleper C."/>
            <person name="Guy L."/>
            <person name="Ettema T.J."/>
        </authorList>
    </citation>
    <scope>NUCLEOTIDE SEQUENCE</scope>
</reference>
<accession>A0A0F9CGA6</accession>
<sequence length="92" mass="10223">EFKDVADLCVNCHQCRLECPATVDIPKLMMGGKGSYVLTNGLGTTDWLMSRVDRLSQFGSLLAPLANWAISKASLHTRYAARKCRWLMACES</sequence>
<gene>
    <name evidence="1" type="ORF">LCGC14_2404880</name>
</gene>
<proteinExistence type="predicted"/>
<dbReference type="PROSITE" id="PS00198">
    <property type="entry name" value="4FE4S_FER_1"/>
    <property type="match status" value="1"/>
</dbReference>
<organism evidence="1">
    <name type="scientific">marine sediment metagenome</name>
    <dbReference type="NCBI Taxonomy" id="412755"/>
    <lineage>
        <taxon>unclassified sequences</taxon>
        <taxon>metagenomes</taxon>
        <taxon>ecological metagenomes</taxon>
    </lineage>
</organism>